<dbReference type="OrthoDB" id="5952844at2"/>
<sequence>MKSTITDKLVKDHKAEIEAAITALENLINPNTPVLTSEERSFYGKGGGDSNKLLVDDVKTLSQTQPQLNSPLIDWTEFNSDNAAVSTCKSWIGRMESIVYKLESAKMMHEYDNYMDAIDQYAHLDYLSRNNVQGAAEAHKLLKEHFKRAKAKTESNTEK</sequence>
<dbReference type="EMBL" id="SLWB01000006">
    <property type="protein sequence ID" value="TCN68440.1"/>
    <property type="molecule type" value="Genomic_DNA"/>
</dbReference>
<dbReference type="AlphaFoldDB" id="A0A4V2RPQ7"/>
<proteinExistence type="predicted"/>
<dbReference type="Proteomes" id="UP000294830">
    <property type="component" value="Unassembled WGS sequence"/>
</dbReference>
<comment type="caution">
    <text evidence="1">The sequence shown here is derived from an EMBL/GenBank/DDBJ whole genome shotgun (WGS) entry which is preliminary data.</text>
</comment>
<accession>A0A4V2RPQ7</accession>
<gene>
    <name evidence="1" type="ORF">CLV25_10622</name>
</gene>
<organism evidence="1 2">
    <name type="scientific">Acetobacteroides hydrogenigenes</name>
    <dbReference type="NCBI Taxonomy" id="979970"/>
    <lineage>
        <taxon>Bacteria</taxon>
        <taxon>Pseudomonadati</taxon>
        <taxon>Bacteroidota</taxon>
        <taxon>Bacteroidia</taxon>
        <taxon>Bacteroidales</taxon>
        <taxon>Rikenellaceae</taxon>
        <taxon>Acetobacteroides</taxon>
    </lineage>
</organism>
<evidence type="ECO:0000313" key="2">
    <source>
        <dbReference type="Proteomes" id="UP000294830"/>
    </source>
</evidence>
<keyword evidence="2" id="KW-1185">Reference proteome</keyword>
<evidence type="ECO:0000313" key="1">
    <source>
        <dbReference type="EMBL" id="TCN68440.1"/>
    </source>
</evidence>
<dbReference type="RefSeq" id="WP_131839029.1">
    <property type="nucleotide sequence ID" value="NZ_SLWB01000006.1"/>
</dbReference>
<reference evidence="1 2" key="1">
    <citation type="submission" date="2019-03" db="EMBL/GenBank/DDBJ databases">
        <title>Genomic Encyclopedia of Archaeal and Bacterial Type Strains, Phase II (KMG-II): from individual species to whole genera.</title>
        <authorList>
            <person name="Goeker M."/>
        </authorList>
    </citation>
    <scope>NUCLEOTIDE SEQUENCE [LARGE SCALE GENOMIC DNA]</scope>
    <source>
        <strain evidence="1 2">RL-C</strain>
    </source>
</reference>
<name>A0A4V2RPQ7_9BACT</name>
<protein>
    <submittedName>
        <fullName evidence="1">Uncharacterized protein</fullName>
    </submittedName>
</protein>